<keyword evidence="2" id="KW-1185">Reference proteome</keyword>
<name>A0ABP0YPV0_9ROSI</name>
<gene>
    <name evidence="1" type="ORF">CITCOLO1_LOCUS14080</name>
</gene>
<accession>A0ABP0YPV0</accession>
<organism evidence="1 2">
    <name type="scientific">Citrullus colocynthis</name>
    <name type="common">colocynth</name>
    <dbReference type="NCBI Taxonomy" id="252529"/>
    <lineage>
        <taxon>Eukaryota</taxon>
        <taxon>Viridiplantae</taxon>
        <taxon>Streptophyta</taxon>
        <taxon>Embryophyta</taxon>
        <taxon>Tracheophyta</taxon>
        <taxon>Spermatophyta</taxon>
        <taxon>Magnoliopsida</taxon>
        <taxon>eudicotyledons</taxon>
        <taxon>Gunneridae</taxon>
        <taxon>Pentapetalae</taxon>
        <taxon>rosids</taxon>
        <taxon>fabids</taxon>
        <taxon>Cucurbitales</taxon>
        <taxon>Cucurbitaceae</taxon>
        <taxon>Benincaseae</taxon>
        <taxon>Citrullus</taxon>
    </lineage>
</organism>
<dbReference type="EMBL" id="OZ021739">
    <property type="protein sequence ID" value="CAK9321972.1"/>
    <property type="molecule type" value="Genomic_DNA"/>
</dbReference>
<proteinExistence type="predicted"/>
<evidence type="ECO:0000313" key="2">
    <source>
        <dbReference type="Proteomes" id="UP001642487"/>
    </source>
</evidence>
<evidence type="ECO:0000313" key="1">
    <source>
        <dbReference type="EMBL" id="CAK9321972.1"/>
    </source>
</evidence>
<dbReference type="Proteomes" id="UP001642487">
    <property type="component" value="Chromosome 5"/>
</dbReference>
<protein>
    <submittedName>
        <fullName evidence="1">Uncharacterized protein</fullName>
    </submittedName>
</protein>
<sequence>MAEEMQVIEIRNPEEFDSQVKRGDDALKLAVSGHLDGLHCQKAIGLIHKKLVPQKAKNPLLELGSYGNLNALKDWLKVNVHLQDLTSQEDGQLTLVKISIISSLAGARSLADFASLLNTVVQKISDHDERI</sequence>
<reference evidence="1 2" key="1">
    <citation type="submission" date="2024-03" db="EMBL/GenBank/DDBJ databases">
        <authorList>
            <person name="Gkanogiannis A."/>
            <person name="Becerra Lopez-Lavalle L."/>
        </authorList>
    </citation>
    <scope>NUCLEOTIDE SEQUENCE [LARGE SCALE GENOMIC DNA]</scope>
</reference>